<name>Q988W7_RHILO</name>
<organism evidence="1 2">
    <name type="scientific">Mesorhizobium japonicum (strain LMG 29417 / CECT 9101 / MAFF 303099)</name>
    <name type="common">Mesorhizobium loti (strain MAFF 303099)</name>
    <dbReference type="NCBI Taxonomy" id="266835"/>
    <lineage>
        <taxon>Bacteria</taxon>
        <taxon>Pseudomonadati</taxon>
        <taxon>Pseudomonadota</taxon>
        <taxon>Alphaproteobacteria</taxon>
        <taxon>Hyphomicrobiales</taxon>
        <taxon>Phyllobacteriaceae</taxon>
        <taxon>Mesorhizobium</taxon>
    </lineage>
</organism>
<dbReference type="eggNOG" id="COG3299">
    <property type="taxonomic scope" value="Bacteria"/>
</dbReference>
<sequence length="1562" mass="165767">MVGVDPVNDEFFLPPPGLTSLEPLEPSPTRWLIKNFAAPRTSELQFDPGLGLDEDMLVEIAGSQYRISNPRGDLATIQPAVPPGDGFASGTPVGKVEAFRPFDGARNQQDHILYLGHAELLNVEAEANIEVSGLAALEDGVAWEYWGKDARADPTDADPRWRPLEPPSAAGDKLVLTKQKGAVEPTKVGTAEARWIRARLTLSDGMLTSDRVALSINPLHGKDYPGAFDQPAPTGLPPVEVMVNSTPSPPRNFYPLGREPHMFDTLYLGCAEAFSKPGAKAWVKFDLSDGVFSAMSAIDALGIGRVVAGVDKSGTLHLLSMATDGTVTRLAGHEPMTPAEGVSLITTVPPVMWMEGSVLNVAVATADKVFVWKEVAAAPTTSAWADHGSPPGTILAQAGPIAGLVLVDDGGTLSLIALRDGKIAKQAVTGNSWTEIDAEYPAGTECHFERIFQIASDGVPAPKGLLAMVEKAPGDLIPYNVTAQAFIAAQLIAGVDKDVRPFGMESGTNLEVVAAKMARMSLLARSTGAATIEVPLGQTLELLPNAAIGGRLEDAHVTAYAIAAPNGQGYDQELIAWRPFAAASVRRILFRNPIGSSIGVLRGSVTIFEAPGMVAPAALLPGNNKGEIFAAWLGGNRASEQLNAADLRSAISVPPSPPVVEVGDTVAAGNGGQPDIAIVVGGNVPGQGSHVGRQFFWLDTYLDRSTDETVIQVYKTSTAAPAQLTVSTNAAPYQLTFAGPVATLPDWILIDDGAGTPSLVGVTNFVPGTNVVTVDRLVAPLNSVLDFWLPTPVQARLFPGAILNATNNVNWTVAALEIGAIYFPDLNPVRQKVVAYTQSAGHAGYIAFASQWNPAPPPPGVIKFTVDGVVTGWAALFGDSTANPALSWEYWNGTGWWLLPVDEDGTGRLRNSGWVKFVVPTDLKPVDWAGKTNHWIRARLIGGDYGREKVVVITRPIPGTNQTEQTVNRTTEGIQPPFALEVRIAYAVDQEVAPTFLLTLDSGTLRDQSDANRMSGTNIEVFAPLGCTLGRFEAGDRAQGLRAETAAKDRGCDDFAAPCTCCAATPAGQADLTGRAVAVGQGGGRALYLGFTSKLSDEPVNLLFVVEQERPHDASAPMEVHALIGDRLVPVLASDETRALSESGLVKMSFSVEPMQAELFGRNLFWLRLTPRGSSDWLPALKGVYLNAVWARAAETMTRELVGSSAGEPGLTLALARPPLLQDSLELRVREPLGGEERDRLLAEYPDSVVSDAVDLPGDWVLWRQVIDPADCAAADRVYALDEATGTIRFGDGRHGAIPSSGPDTIVAFRYERTEPGVGEAVPANQVVARTPLNLVTPVDNVEAVYAGDQPAGGLAPQSDARVLQFSPARLRHRGRALSARDIEDLALEWSADAVQARCFPQAGRVTLVLVMRGRDPQPSRAEKRELTRALLAAAPPTLAVPGRLIIEGPTVRRIRIKLRLVVPAIDLAGAVGIKVKSRLRTYFDTDPAAAGGWQLGATPGEDDIAEALLDVANLESIAAVAISEVDDSGVRPWSAKVGARALALLDDDGVQIEFDVTEAVA</sequence>
<dbReference type="EMBL" id="BA000012">
    <property type="protein sequence ID" value="BAB52830.1"/>
    <property type="molecule type" value="Genomic_DNA"/>
</dbReference>
<dbReference type="KEGG" id="mlo:mlr6562"/>
<reference evidence="1 2" key="1">
    <citation type="journal article" date="2000" name="DNA Res.">
        <title>Complete genome structure of the nitrogen-fixing symbiotic bacterium Mesorhizobium loti.</title>
        <authorList>
            <person name="Kaneko T."/>
            <person name="Nakamura Y."/>
            <person name="Sato S."/>
            <person name="Asamizu E."/>
            <person name="Kato T."/>
            <person name="Sasamoto S."/>
            <person name="Watanabe A."/>
            <person name="Idesawa K."/>
            <person name="Ishikawa A."/>
            <person name="Kawashima K."/>
            <person name="Kimura T."/>
            <person name="Kishida Y."/>
            <person name="Kiyokawa C."/>
            <person name="Kohara M."/>
            <person name="Matsumoto M."/>
            <person name="Matsuno A."/>
            <person name="Mochizuki Y."/>
            <person name="Nakayama S."/>
            <person name="Nakazaki N."/>
            <person name="Shimpo S."/>
            <person name="Sugimoto M."/>
            <person name="Takeuchi C."/>
            <person name="Yamada M."/>
            <person name="Tabata S."/>
        </authorList>
    </citation>
    <scope>NUCLEOTIDE SEQUENCE [LARGE SCALE GENOMIC DNA]</scope>
    <source>
        <strain evidence="2">LMG 29417 / CECT 9101 / MAFF 303099</strain>
    </source>
</reference>
<dbReference type="Proteomes" id="UP000000552">
    <property type="component" value="Chromosome"/>
</dbReference>
<proteinExistence type="predicted"/>
<gene>
    <name evidence="1" type="ordered locus">mlr6562</name>
</gene>
<evidence type="ECO:0000313" key="1">
    <source>
        <dbReference type="EMBL" id="BAB52830.1"/>
    </source>
</evidence>
<evidence type="ECO:0000313" key="2">
    <source>
        <dbReference type="Proteomes" id="UP000000552"/>
    </source>
</evidence>
<protein>
    <submittedName>
        <fullName evidence="1">Mlr6562 protein</fullName>
    </submittedName>
</protein>
<dbReference type="HOGENOM" id="CLU_245863_0_0_5"/>
<accession>Q988W7</accession>